<dbReference type="InterPro" id="IPR001763">
    <property type="entry name" value="Rhodanese-like_dom"/>
</dbReference>
<organism evidence="2 3">
    <name type="scientific">Mesoterricola silvestris</name>
    <dbReference type="NCBI Taxonomy" id="2927979"/>
    <lineage>
        <taxon>Bacteria</taxon>
        <taxon>Pseudomonadati</taxon>
        <taxon>Acidobacteriota</taxon>
        <taxon>Holophagae</taxon>
        <taxon>Holophagales</taxon>
        <taxon>Holophagaceae</taxon>
        <taxon>Mesoterricola</taxon>
    </lineage>
</organism>
<dbReference type="CDD" id="cd00158">
    <property type="entry name" value="RHOD"/>
    <property type="match status" value="1"/>
</dbReference>
<reference evidence="3" key="1">
    <citation type="journal article" date="2023" name="Int. J. Syst. Evol. Microbiol.">
        <title>Mesoterricola silvestris gen. nov., sp. nov., Mesoterricola sediminis sp. nov., Geothrix oryzae sp. nov., Geothrix edaphica sp. nov., Geothrix rubra sp. nov., and Geothrix limicola sp. nov., six novel members of Acidobacteriota isolated from soils.</title>
        <authorList>
            <person name="Itoh H."/>
            <person name="Sugisawa Y."/>
            <person name="Mise K."/>
            <person name="Xu Z."/>
            <person name="Kuniyasu M."/>
            <person name="Ushijima N."/>
            <person name="Kawano K."/>
            <person name="Kobayashi E."/>
            <person name="Shiratori Y."/>
            <person name="Masuda Y."/>
            <person name="Senoo K."/>
        </authorList>
    </citation>
    <scope>NUCLEOTIDE SEQUENCE [LARGE SCALE GENOMIC DNA]</scope>
    <source>
        <strain evidence="3">W79</strain>
    </source>
</reference>
<sequence>MKAFDVPGQIHVPHSELIEHTGSLPKDRLLILADSSGVYTKAAAATLRAAGFDRIACLNGGMLAWDDAGMPLATDPAALLHGSCPCVLKTRR</sequence>
<accession>A0AA48GP98</accession>
<evidence type="ECO:0000313" key="3">
    <source>
        <dbReference type="Proteomes" id="UP001238179"/>
    </source>
</evidence>
<protein>
    <recommendedName>
        <fullName evidence="1">Rhodanese domain-containing protein</fullName>
    </recommendedName>
</protein>
<gene>
    <name evidence="2" type="ORF">METEAL_23540</name>
</gene>
<keyword evidence="3" id="KW-1185">Reference proteome</keyword>
<dbReference type="Pfam" id="PF00581">
    <property type="entry name" value="Rhodanese"/>
    <property type="match status" value="1"/>
</dbReference>
<dbReference type="AlphaFoldDB" id="A0AA48GP98"/>
<name>A0AA48GP98_9BACT</name>
<dbReference type="Gene3D" id="3.40.250.10">
    <property type="entry name" value="Rhodanese-like domain"/>
    <property type="match status" value="1"/>
</dbReference>
<dbReference type="KEGG" id="msil:METEAL_23540"/>
<dbReference type="InterPro" id="IPR036873">
    <property type="entry name" value="Rhodanese-like_dom_sf"/>
</dbReference>
<dbReference type="SUPFAM" id="SSF52821">
    <property type="entry name" value="Rhodanese/Cell cycle control phosphatase"/>
    <property type="match status" value="1"/>
</dbReference>
<dbReference type="Proteomes" id="UP001238179">
    <property type="component" value="Chromosome"/>
</dbReference>
<evidence type="ECO:0000259" key="1">
    <source>
        <dbReference type="PROSITE" id="PS50206"/>
    </source>
</evidence>
<feature type="domain" description="Rhodanese" evidence="1">
    <location>
        <begin position="6"/>
        <end position="74"/>
    </location>
</feature>
<dbReference type="PROSITE" id="PS50206">
    <property type="entry name" value="RHODANESE_3"/>
    <property type="match status" value="1"/>
</dbReference>
<dbReference type="EMBL" id="AP027080">
    <property type="protein sequence ID" value="BDU73180.1"/>
    <property type="molecule type" value="Genomic_DNA"/>
</dbReference>
<proteinExistence type="predicted"/>
<evidence type="ECO:0000313" key="2">
    <source>
        <dbReference type="EMBL" id="BDU73180.1"/>
    </source>
</evidence>